<dbReference type="EMBL" id="CAJRAF010000001">
    <property type="protein sequence ID" value="CAG4992479.1"/>
    <property type="molecule type" value="Genomic_DNA"/>
</dbReference>
<sequence length="106" mass="12483">MLDLSYNYESKSGNGLYIFAPAYTFDLGLQKSWLKNRVNSKLTLYDAFHTGRRRLIFREKTIIDNDFYHYYGTHRLVFSLTYNFGSSTYKAPASKKSDEENRANRN</sequence>
<organism evidence="2 3">
    <name type="scientific">Dyadobacter helix</name>
    <dbReference type="NCBI Taxonomy" id="2822344"/>
    <lineage>
        <taxon>Bacteria</taxon>
        <taxon>Pseudomonadati</taxon>
        <taxon>Bacteroidota</taxon>
        <taxon>Cytophagia</taxon>
        <taxon>Cytophagales</taxon>
        <taxon>Spirosomataceae</taxon>
        <taxon>Dyadobacter</taxon>
    </lineage>
</organism>
<reference evidence="2" key="1">
    <citation type="submission" date="2021-04" db="EMBL/GenBank/DDBJ databases">
        <authorList>
            <person name="Rodrigo-Torres L."/>
            <person name="Arahal R. D."/>
            <person name="Lucena T."/>
        </authorList>
    </citation>
    <scope>NUCLEOTIDE SEQUENCE</scope>
    <source>
        <strain evidence="2">CECT 9275</strain>
    </source>
</reference>
<name>A0A916NAS6_9BACT</name>
<feature type="domain" description="Outer membrane protein beta-barrel" evidence="1">
    <location>
        <begin position="2"/>
        <end position="82"/>
    </location>
</feature>
<dbReference type="Pfam" id="PF14905">
    <property type="entry name" value="OMP_b-brl_3"/>
    <property type="match status" value="1"/>
</dbReference>
<proteinExistence type="predicted"/>
<keyword evidence="3" id="KW-1185">Reference proteome</keyword>
<dbReference type="AlphaFoldDB" id="A0A916NAS6"/>
<accession>A0A916NAS6</accession>
<gene>
    <name evidence="2" type="ORF">DYBT9275_00971</name>
</gene>
<comment type="caution">
    <text evidence="2">The sequence shown here is derived from an EMBL/GenBank/DDBJ whole genome shotgun (WGS) entry which is preliminary data.</text>
</comment>
<protein>
    <recommendedName>
        <fullName evidence="1">Outer membrane protein beta-barrel domain-containing protein</fullName>
    </recommendedName>
</protein>
<evidence type="ECO:0000259" key="1">
    <source>
        <dbReference type="Pfam" id="PF14905"/>
    </source>
</evidence>
<evidence type="ECO:0000313" key="3">
    <source>
        <dbReference type="Proteomes" id="UP000680038"/>
    </source>
</evidence>
<evidence type="ECO:0000313" key="2">
    <source>
        <dbReference type="EMBL" id="CAG4992479.1"/>
    </source>
</evidence>
<dbReference type="Proteomes" id="UP000680038">
    <property type="component" value="Unassembled WGS sequence"/>
</dbReference>
<dbReference type="InterPro" id="IPR041700">
    <property type="entry name" value="OMP_b-brl_3"/>
</dbReference>